<protein>
    <submittedName>
        <fullName evidence="2">Uncharacterized protein</fullName>
    </submittedName>
</protein>
<name>A0AAD7IBL5_9AGAR</name>
<comment type="caution">
    <text evidence="2">The sequence shown here is derived from an EMBL/GenBank/DDBJ whole genome shotgun (WGS) entry which is preliminary data.</text>
</comment>
<evidence type="ECO:0000256" key="1">
    <source>
        <dbReference type="SAM" id="MobiDB-lite"/>
    </source>
</evidence>
<sequence>MDRKTGKTMYDVLVEDAQALGASNLSTHEIDSTFFRGCPDPKGNVFYQKSDGTPFVASFIAEIGSEPMNDGNSKSHRMVLAFRCPTGAPPELRAMFINGLATCDRIRSDDEQHEVDNDQRFDVTEWIISGENDPDEDIVLLTRLHPTYEVPHNSGTKDSSSRTPRKRIRKVDSTAKSDQLSDGMPDADADSVGPQTTERKVGDKYPPSKLSDHRGPYFAHEKAELIQRDYTDRDGKLIAPEELYATLTEGTLVLVMVSLATYVITDQKTEKGTPIPDKKIYHVLVDRLKVLDRGDAEPWNPPVPAIPEPRFYSPTTSPQRRGRDDAADTAFNTFGSKSSPSPTKRARRNVGST</sequence>
<feature type="region of interest" description="Disordered" evidence="1">
    <location>
        <begin position="298"/>
        <end position="353"/>
    </location>
</feature>
<keyword evidence="3" id="KW-1185">Reference proteome</keyword>
<feature type="compositionally biased region" description="Basic residues" evidence="1">
    <location>
        <begin position="344"/>
        <end position="353"/>
    </location>
</feature>
<dbReference type="AlphaFoldDB" id="A0AAD7IBL5"/>
<evidence type="ECO:0000313" key="2">
    <source>
        <dbReference type="EMBL" id="KAJ7739458.1"/>
    </source>
</evidence>
<reference evidence="2" key="1">
    <citation type="submission" date="2023-03" db="EMBL/GenBank/DDBJ databases">
        <title>Massive genome expansion in bonnet fungi (Mycena s.s.) driven by repeated elements and novel gene families across ecological guilds.</title>
        <authorList>
            <consortium name="Lawrence Berkeley National Laboratory"/>
            <person name="Harder C.B."/>
            <person name="Miyauchi S."/>
            <person name="Viragh M."/>
            <person name="Kuo A."/>
            <person name="Thoen E."/>
            <person name="Andreopoulos B."/>
            <person name="Lu D."/>
            <person name="Skrede I."/>
            <person name="Drula E."/>
            <person name="Henrissat B."/>
            <person name="Morin E."/>
            <person name="Kohler A."/>
            <person name="Barry K."/>
            <person name="LaButti K."/>
            <person name="Morin E."/>
            <person name="Salamov A."/>
            <person name="Lipzen A."/>
            <person name="Mereny Z."/>
            <person name="Hegedus B."/>
            <person name="Baldrian P."/>
            <person name="Stursova M."/>
            <person name="Weitz H."/>
            <person name="Taylor A."/>
            <person name="Grigoriev I.V."/>
            <person name="Nagy L.G."/>
            <person name="Martin F."/>
            <person name="Kauserud H."/>
        </authorList>
    </citation>
    <scope>NUCLEOTIDE SEQUENCE</scope>
    <source>
        <strain evidence="2">CBHHK188m</strain>
    </source>
</reference>
<accession>A0AAD7IBL5</accession>
<dbReference type="EMBL" id="JARJLG010000132">
    <property type="protein sequence ID" value="KAJ7739458.1"/>
    <property type="molecule type" value="Genomic_DNA"/>
</dbReference>
<feature type="compositionally biased region" description="Polar residues" evidence="1">
    <location>
        <begin position="153"/>
        <end position="162"/>
    </location>
</feature>
<gene>
    <name evidence="2" type="ORF">DFH07DRAFT_965748</name>
</gene>
<dbReference type="Proteomes" id="UP001215280">
    <property type="component" value="Unassembled WGS sequence"/>
</dbReference>
<organism evidence="2 3">
    <name type="scientific">Mycena maculata</name>
    <dbReference type="NCBI Taxonomy" id="230809"/>
    <lineage>
        <taxon>Eukaryota</taxon>
        <taxon>Fungi</taxon>
        <taxon>Dikarya</taxon>
        <taxon>Basidiomycota</taxon>
        <taxon>Agaricomycotina</taxon>
        <taxon>Agaricomycetes</taxon>
        <taxon>Agaricomycetidae</taxon>
        <taxon>Agaricales</taxon>
        <taxon>Marasmiineae</taxon>
        <taxon>Mycenaceae</taxon>
        <taxon>Mycena</taxon>
    </lineage>
</organism>
<feature type="region of interest" description="Disordered" evidence="1">
    <location>
        <begin position="148"/>
        <end position="214"/>
    </location>
</feature>
<feature type="compositionally biased region" description="Polar residues" evidence="1">
    <location>
        <begin position="330"/>
        <end position="342"/>
    </location>
</feature>
<proteinExistence type="predicted"/>
<evidence type="ECO:0000313" key="3">
    <source>
        <dbReference type="Proteomes" id="UP001215280"/>
    </source>
</evidence>